<evidence type="ECO:0000256" key="3">
    <source>
        <dbReference type="ARBA" id="ARBA00023136"/>
    </source>
</evidence>
<feature type="transmembrane region" description="Helical" evidence="4">
    <location>
        <begin position="12"/>
        <end position="32"/>
    </location>
</feature>
<gene>
    <name evidence="6" type="ORF">KJB30_09825</name>
</gene>
<dbReference type="PROSITE" id="PS51178">
    <property type="entry name" value="PASTA"/>
    <property type="match status" value="1"/>
</dbReference>
<proteinExistence type="predicted"/>
<dbReference type="SUPFAM" id="SSF54184">
    <property type="entry name" value="Penicillin-binding protein 2x (pbp-2x), c-terminal domain"/>
    <property type="match status" value="1"/>
</dbReference>
<dbReference type="Proteomes" id="UP000784128">
    <property type="component" value="Unassembled WGS sequence"/>
</dbReference>
<keyword evidence="4" id="KW-1133">Transmembrane helix</keyword>
<dbReference type="Pfam" id="PF00905">
    <property type="entry name" value="Transpeptidase"/>
    <property type="match status" value="1"/>
</dbReference>
<dbReference type="Gene3D" id="3.30.450.330">
    <property type="match status" value="1"/>
</dbReference>
<dbReference type="Gene3D" id="3.90.1310.10">
    <property type="entry name" value="Penicillin-binding protein 2a (Domain 2)"/>
    <property type="match status" value="1"/>
</dbReference>
<evidence type="ECO:0000256" key="1">
    <source>
        <dbReference type="ARBA" id="ARBA00004370"/>
    </source>
</evidence>
<dbReference type="Pfam" id="PF03793">
    <property type="entry name" value="PASTA"/>
    <property type="match status" value="1"/>
</dbReference>
<evidence type="ECO:0000313" key="7">
    <source>
        <dbReference type="Proteomes" id="UP000784128"/>
    </source>
</evidence>
<dbReference type="InterPro" id="IPR005311">
    <property type="entry name" value="PBP_dimer"/>
</dbReference>
<keyword evidence="2" id="KW-0121">Carboxypeptidase</keyword>
<comment type="caution">
    <text evidence="6">The sequence shown here is derived from an EMBL/GenBank/DDBJ whole genome shotgun (WGS) entry which is preliminary data.</text>
</comment>
<evidence type="ECO:0000256" key="2">
    <source>
        <dbReference type="ARBA" id="ARBA00022645"/>
    </source>
</evidence>
<comment type="subcellular location">
    <subcellularLocation>
        <location evidence="1">Membrane</location>
    </subcellularLocation>
</comment>
<dbReference type="InterPro" id="IPR012338">
    <property type="entry name" value="Beta-lactam/transpept-like"/>
</dbReference>
<dbReference type="CDD" id="cd06575">
    <property type="entry name" value="PASTA_Pbp2x-like_2"/>
    <property type="match status" value="1"/>
</dbReference>
<dbReference type="Pfam" id="PF03717">
    <property type="entry name" value="PBP_dimer"/>
    <property type="match status" value="1"/>
</dbReference>
<evidence type="ECO:0000313" key="6">
    <source>
        <dbReference type="EMBL" id="MBT1072081.1"/>
    </source>
</evidence>
<dbReference type="InterPro" id="IPR005543">
    <property type="entry name" value="PASTA_dom"/>
</dbReference>
<dbReference type="Gene3D" id="1.10.150.770">
    <property type="match status" value="1"/>
</dbReference>
<dbReference type="SUPFAM" id="SSF56601">
    <property type="entry name" value="beta-lactamase/transpeptidase-like"/>
    <property type="match status" value="1"/>
</dbReference>
<dbReference type="InterPro" id="IPR050515">
    <property type="entry name" value="Beta-lactam/transpept"/>
</dbReference>
<keyword evidence="4" id="KW-0812">Transmembrane</keyword>
<accession>A0ABS5U8V7</accession>
<keyword evidence="2" id="KW-0378">Hydrolase</keyword>
<dbReference type="Gene3D" id="3.40.710.10">
    <property type="entry name" value="DD-peptidase/beta-lactamase superfamily"/>
    <property type="match status" value="1"/>
</dbReference>
<dbReference type="InterPro" id="IPR036138">
    <property type="entry name" value="PBP_dimer_sf"/>
</dbReference>
<keyword evidence="2" id="KW-0645">Protease</keyword>
<reference evidence="6 7" key="1">
    <citation type="submission" date="2021-05" db="EMBL/GenBank/DDBJ databases">
        <title>The draft genome of Geobacter chapellei DSM 13688.</title>
        <authorList>
            <person name="Xu Z."/>
            <person name="Masuda Y."/>
            <person name="Itoh H."/>
            <person name="Senoo K."/>
        </authorList>
    </citation>
    <scope>NUCLEOTIDE SEQUENCE [LARGE SCALE GENOMIC DNA]</scope>
    <source>
        <strain evidence="6 7">DSM 13688</strain>
    </source>
</reference>
<feature type="domain" description="PASTA" evidence="5">
    <location>
        <begin position="600"/>
        <end position="659"/>
    </location>
</feature>
<dbReference type="PANTHER" id="PTHR30627:SF1">
    <property type="entry name" value="PEPTIDOGLYCAN D,D-TRANSPEPTIDASE FTSI"/>
    <property type="match status" value="1"/>
</dbReference>
<sequence>MQDEREKWARTRIIIIGTFFGLLFLAVTGQAFKLQILQHEDMLKKADRQHQRIVQLTPVRGTIMDRNGNKLAVSLEMDSCFAEPRSIQDIEGTAAVLAPFLATTPKELVKKLNSSKNFVWLERRLTPERAAPIKNLKLRGIGFAPEPKRYYPNMEVAAHVIGFTGLDPAGLEGIELKYDSTIIGNTGYMVTERDALGRNIALKNSVVKNSSPGKNLVLTLDMTIQHIVERELAKAVTESQAKGGMALVMESDTGKILALANYPTFNPNSFAQHTHAQLRNKTVADSFEPGSTFKIFVIAAALEEKLVNPSEVFNCENGVYKIADRIIHDDHPHPRLSVSEIIKYSSNIGSAKIGFKLGEERLSRYLRNFGFGERTGIDLPGEAQGSLKKRWYGIDLATTSFGQGVSLSTVQLASAVSSIANGGLLMKPYLVERILDDTGQEVQKIEPQVLRRVISAETAQKVTRMMETVTGEGGTGTKAAVEGFRVAGKTGTAQKVDPLTRSYSPSKRVGSFVGFVPANKPKLTIAVIIDEPQGVKYGGVVAAPAFHGIALNSLAYLKIMPSGDLIKAPKVTELKANNTSPGEAAVIEAMAEGDALDALSPGDVAMPDFRGMSMRRVLQVMEKRKINIKLIGSGRAMEQHPSPGQAIRGTGEVWVKFAPSA</sequence>
<protein>
    <submittedName>
        <fullName evidence="6">Transpeptidase family protein</fullName>
    </submittedName>
</protein>
<dbReference type="RefSeq" id="WP_214298607.1">
    <property type="nucleotide sequence ID" value="NZ_JAHDYS010000008.1"/>
</dbReference>
<dbReference type="InterPro" id="IPR001460">
    <property type="entry name" value="PCN-bd_Tpept"/>
</dbReference>
<keyword evidence="7" id="KW-1185">Reference proteome</keyword>
<evidence type="ECO:0000256" key="4">
    <source>
        <dbReference type="SAM" id="Phobius"/>
    </source>
</evidence>
<dbReference type="EMBL" id="JAHDYS010000008">
    <property type="protein sequence ID" value="MBT1072081.1"/>
    <property type="molecule type" value="Genomic_DNA"/>
</dbReference>
<name>A0ABS5U8V7_9BACT</name>
<dbReference type="PANTHER" id="PTHR30627">
    <property type="entry name" value="PEPTIDOGLYCAN D,D-TRANSPEPTIDASE"/>
    <property type="match status" value="1"/>
</dbReference>
<keyword evidence="3 4" id="KW-0472">Membrane</keyword>
<dbReference type="SUPFAM" id="SSF56519">
    <property type="entry name" value="Penicillin binding protein dimerisation domain"/>
    <property type="match status" value="1"/>
</dbReference>
<organism evidence="6 7">
    <name type="scientific">Pelotalea chapellei</name>
    <dbReference type="NCBI Taxonomy" id="44671"/>
    <lineage>
        <taxon>Bacteria</taxon>
        <taxon>Pseudomonadati</taxon>
        <taxon>Thermodesulfobacteriota</taxon>
        <taxon>Desulfuromonadia</taxon>
        <taxon>Geobacterales</taxon>
        <taxon>Geobacteraceae</taxon>
        <taxon>Pelotalea</taxon>
    </lineage>
</organism>
<evidence type="ECO:0000259" key="5">
    <source>
        <dbReference type="PROSITE" id="PS51178"/>
    </source>
</evidence>